<comment type="caution">
    <text evidence="2">The sequence shown here is derived from an EMBL/GenBank/DDBJ whole genome shotgun (WGS) entry which is preliminary data.</text>
</comment>
<keyword evidence="1" id="KW-0472">Membrane</keyword>
<gene>
    <name evidence="2" type="ORF">ACFFGN_12050</name>
</gene>
<accession>A0ABV6QJH5</accession>
<feature type="transmembrane region" description="Helical" evidence="1">
    <location>
        <begin position="6"/>
        <end position="29"/>
    </location>
</feature>
<dbReference type="RefSeq" id="WP_380046543.1">
    <property type="nucleotide sequence ID" value="NZ_JBHLTC010000014.1"/>
</dbReference>
<keyword evidence="1" id="KW-0812">Transmembrane</keyword>
<evidence type="ECO:0000313" key="2">
    <source>
        <dbReference type="EMBL" id="MFC0624799.1"/>
    </source>
</evidence>
<reference evidence="2 3" key="1">
    <citation type="submission" date="2024-09" db="EMBL/GenBank/DDBJ databases">
        <authorList>
            <person name="Sun Q."/>
            <person name="Mori K."/>
        </authorList>
    </citation>
    <scope>NUCLEOTIDE SEQUENCE [LARGE SCALE GENOMIC DNA]</scope>
    <source>
        <strain evidence="2 3">CGMCC 1.15906</strain>
    </source>
</reference>
<proteinExistence type="predicted"/>
<dbReference type="Proteomes" id="UP001589890">
    <property type="component" value="Unassembled WGS sequence"/>
</dbReference>
<keyword evidence="3" id="KW-1185">Reference proteome</keyword>
<evidence type="ECO:0000313" key="3">
    <source>
        <dbReference type="Proteomes" id="UP001589890"/>
    </source>
</evidence>
<organism evidence="2 3">
    <name type="scientific">Kribbella deserti</name>
    <dbReference type="NCBI Taxonomy" id="1926257"/>
    <lineage>
        <taxon>Bacteria</taxon>
        <taxon>Bacillati</taxon>
        <taxon>Actinomycetota</taxon>
        <taxon>Actinomycetes</taxon>
        <taxon>Propionibacteriales</taxon>
        <taxon>Kribbellaceae</taxon>
        <taxon>Kribbella</taxon>
    </lineage>
</organism>
<keyword evidence="1" id="KW-1133">Transmembrane helix</keyword>
<name>A0ABV6QJH5_9ACTN</name>
<evidence type="ECO:0000256" key="1">
    <source>
        <dbReference type="SAM" id="Phobius"/>
    </source>
</evidence>
<sequence length="204" mass="23045">MLEDYRRGWMIAGVVGVVLVVLLAGYLVFRPGPKSKVTFHSIPGDLVLRVDGKVKPANGTTEIREGVHELTAERNGFGTITRQIEVRNGEPQEFDIYLDATGPEGRRWFQDNPEAAIEAEGQGSRDFERNSARKAEKYPFMTQLPRLTREYRMDYGLSKATPNDPMAVAFYIKLYFPEGKKLALDWLRSQGADPDSMEIIYRAG</sequence>
<protein>
    <submittedName>
        <fullName evidence="2">S-layer protein</fullName>
    </submittedName>
</protein>
<dbReference type="EMBL" id="JBHLTC010000014">
    <property type="protein sequence ID" value="MFC0624799.1"/>
    <property type="molecule type" value="Genomic_DNA"/>
</dbReference>